<dbReference type="AlphaFoldDB" id="A0A2M8PDS0"/>
<dbReference type="PANTHER" id="PTHR24291:SF50">
    <property type="entry name" value="BIFUNCTIONAL ALBAFLAVENONE MONOOXYGENASE_TERPENE SYNTHASE"/>
    <property type="match status" value="1"/>
</dbReference>
<sequence>MKMQQPGLTKNKAHAAAHAKIPTPSGKLALKALQVMLRARSPLPALEVFHGELGKVFRVNLPSFKPIMTAGAEWARWLLVEARESFLWKAPKDPIARLLRDGLLVADGETHDSMRRLMNPALHRNALISYVETMWRATDRIADQWQPEQAYDMLPEMRKIALLIVMETLFSVDFMPHIAHYWAPLLQTLRYISPGIWIFWADVPRPNYWRALRRIDAYLHQIIHARRAHLAQSGTQPNDLLGILVSAEGVDDAMIRDQMLTMIIAGHDTSTGLLAWAMYLLGAHPEAAQRLRAEVDTALGEAPPTMEHLAQLKYLDRFIDETLRLYPPAHLGSRIAAQDLTHDGYLIRKGERVTYSIYVTHRMAEYWQEPAEFYPDRFLEKPVPYSFLPFGGGPRNCIGAAFAQVEAKVILARLIQRFDFTLLKRDVHMHMAVTLEPRPGVFMRARRR</sequence>
<keyword evidence="5 7" id="KW-0408">Iron</keyword>
<evidence type="ECO:0000256" key="5">
    <source>
        <dbReference type="ARBA" id="ARBA00023004"/>
    </source>
</evidence>
<evidence type="ECO:0000256" key="7">
    <source>
        <dbReference type="PIRSR" id="PIRSR602401-1"/>
    </source>
</evidence>
<comment type="similarity">
    <text evidence="1 8">Belongs to the cytochrome P450 family.</text>
</comment>
<keyword evidence="3 7" id="KW-0479">Metal-binding</keyword>
<dbReference type="SUPFAM" id="SSF48264">
    <property type="entry name" value="Cytochrome P450"/>
    <property type="match status" value="1"/>
</dbReference>
<dbReference type="PANTHER" id="PTHR24291">
    <property type="entry name" value="CYTOCHROME P450 FAMILY 4"/>
    <property type="match status" value="1"/>
</dbReference>
<keyword evidence="6 8" id="KW-0503">Monooxygenase</keyword>
<dbReference type="InterPro" id="IPR002401">
    <property type="entry name" value="Cyt_P450_E_grp-I"/>
</dbReference>
<protein>
    <recommendedName>
        <fullName evidence="12">Cytochrome P450</fullName>
    </recommendedName>
</protein>
<evidence type="ECO:0000256" key="4">
    <source>
        <dbReference type="ARBA" id="ARBA00023002"/>
    </source>
</evidence>
<dbReference type="GO" id="GO:0005506">
    <property type="term" value="F:iron ion binding"/>
    <property type="evidence" value="ECO:0007669"/>
    <property type="project" value="InterPro"/>
</dbReference>
<comment type="caution">
    <text evidence="10">The sequence shown here is derived from an EMBL/GenBank/DDBJ whole genome shotgun (WGS) entry which is preliminary data.</text>
</comment>
<evidence type="ECO:0000256" key="9">
    <source>
        <dbReference type="SAM" id="MobiDB-lite"/>
    </source>
</evidence>
<name>A0A2M8PDS0_9CHLR</name>
<evidence type="ECO:0008006" key="12">
    <source>
        <dbReference type="Google" id="ProtNLM"/>
    </source>
</evidence>
<keyword evidence="2 7" id="KW-0349">Heme</keyword>
<dbReference type="PROSITE" id="PS00086">
    <property type="entry name" value="CYTOCHROME_P450"/>
    <property type="match status" value="1"/>
</dbReference>
<evidence type="ECO:0000313" key="10">
    <source>
        <dbReference type="EMBL" id="PJF35702.1"/>
    </source>
</evidence>
<dbReference type="InterPro" id="IPR017972">
    <property type="entry name" value="Cyt_P450_CS"/>
</dbReference>
<dbReference type="GO" id="GO:0016705">
    <property type="term" value="F:oxidoreductase activity, acting on paired donors, with incorporation or reduction of molecular oxygen"/>
    <property type="evidence" value="ECO:0007669"/>
    <property type="project" value="InterPro"/>
</dbReference>
<dbReference type="GO" id="GO:0004497">
    <property type="term" value="F:monooxygenase activity"/>
    <property type="evidence" value="ECO:0007669"/>
    <property type="project" value="UniProtKB-KW"/>
</dbReference>
<dbReference type="InterPro" id="IPR036396">
    <property type="entry name" value="Cyt_P450_sf"/>
</dbReference>
<gene>
    <name evidence="10" type="ORF">CUN49_09265</name>
</gene>
<dbReference type="InterPro" id="IPR001128">
    <property type="entry name" value="Cyt_P450"/>
</dbReference>
<dbReference type="Gene3D" id="1.10.630.10">
    <property type="entry name" value="Cytochrome P450"/>
    <property type="match status" value="1"/>
</dbReference>
<accession>A0A2M8PDS0</accession>
<evidence type="ECO:0000256" key="2">
    <source>
        <dbReference type="ARBA" id="ARBA00022617"/>
    </source>
</evidence>
<keyword evidence="4 8" id="KW-0560">Oxidoreductase</keyword>
<evidence type="ECO:0000256" key="3">
    <source>
        <dbReference type="ARBA" id="ARBA00022723"/>
    </source>
</evidence>
<feature type="region of interest" description="Disordered" evidence="9">
    <location>
        <begin position="1"/>
        <end position="20"/>
    </location>
</feature>
<feature type="binding site" description="axial binding residue" evidence="7">
    <location>
        <position position="397"/>
    </location>
    <ligand>
        <name>heme</name>
        <dbReference type="ChEBI" id="CHEBI:30413"/>
    </ligand>
    <ligandPart>
        <name>Fe</name>
        <dbReference type="ChEBI" id="CHEBI:18248"/>
    </ligandPart>
</feature>
<dbReference type="EMBL" id="PGTM01000120">
    <property type="protein sequence ID" value="PJF35702.1"/>
    <property type="molecule type" value="Genomic_DNA"/>
</dbReference>
<dbReference type="PRINTS" id="PR00385">
    <property type="entry name" value="P450"/>
</dbReference>
<evidence type="ECO:0000256" key="1">
    <source>
        <dbReference type="ARBA" id="ARBA00010617"/>
    </source>
</evidence>
<reference evidence="10 11" key="1">
    <citation type="submission" date="2017-11" db="EMBL/GenBank/DDBJ databases">
        <title>Evolution of Phototrophy in the Chloroflexi Phylum Driven by Horizontal Gene Transfer.</title>
        <authorList>
            <person name="Ward L.M."/>
            <person name="Hemp J."/>
            <person name="Shih P.M."/>
            <person name="Mcglynn S.E."/>
            <person name="Fischer W."/>
        </authorList>
    </citation>
    <scope>NUCLEOTIDE SEQUENCE [LARGE SCALE GENOMIC DNA]</scope>
    <source>
        <strain evidence="10">JP3_13</strain>
    </source>
</reference>
<organism evidence="10 11">
    <name type="scientific">Candidatus Thermofonsia Clade 1 bacterium</name>
    <dbReference type="NCBI Taxonomy" id="2364210"/>
    <lineage>
        <taxon>Bacteria</taxon>
        <taxon>Bacillati</taxon>
        <taxon>Chloroflexota</taxon>
        <taxon>Candidatus Thermofontia</taxon>
        <taxon>Candidatus Thermofonsia Clade 1</taxon>
    </lineage>
</organism>
<comment type="cofactor">
    <cofactor evidence="7">
        <name>heme</name>
        <dbReference type="ChEBI" id="CHEBI:30413"/>
    </cofactor>
</comment>
<dbReference type="PRINTS" id="PR00463">
    <property type="entry name" value="EP450I"/>
</dbReference>
<dbReference type="InterPro" id="IPR050196">
    <property type="entry name" value="Cytochrome_P450_Monoox"/>
</dbReference>
<evidence type="ECO:0000256" key="8">
    <source>
        <dbReference type="RuleBase" id="RU000461"/>
    </source>
</evidence>
<dbReference type="Proteomes" id="UP000229681">
    <property type="component" value="Unassembled WGS sequence"/>
</dbReference>
<evidence type="ECO:0000313" key="11">
    <source>
        <dbReference type="Proteomes" id="UP000229681"/>
    </source>
</evidence>
<dbReference type="GO" id="GO:0020037">
    <property type="term" value="F:heme binding"/>
    <property type="evidence" value="ECO:0007669"/>
    <property type="project" value="InterPro"/>
</dbReference>
<dbReference type="Pfam" id="PF00067">
    <property type="entry name" value="p450"/>
    <property type="match status" value="1"/>
</dbReference>
<evidence type="ECO:0000256" key="6">
    <source>
        <dbReference type="ARBA" id="ARBA00023033"/>
    </source>
</evidence>
<proteinExistence type="inferred from homology"/>